<feature type="binding site" evidence="3">
    <location>
        <position position="73"/>
    </location>
    <ligand>
        <name>substrate</name>
    </ligand>
</feature>
<gene>
    <name evidence="3" type="primary">cobB</name>
    <name evidence="6" type="ORF">ACFOSU_17085</name>
</gene>
<feature type="domain" description="Deacetylase sirtuin-type" evidence="5">
    <location>
        <begin position="1"/>
        <end position="253"/>
    </location>
</feature>
<name>A0ABV7ESA8_9GAMM</name>
<proteinExistence type="inferred from homology"/>
<keyword evidence="7" id="KW-1185">Reference proteome</keyword>
<feature type="binding site" evidence="3">
    <location>
        <position position="236"/>
    </location>
    <ligand>
        <name>NAD(+)</name>
        <dbReference type="ChEBI" id="CHEBI:57540"/>
    </ligand>
</feature>
<feature type="binding site" evidence="3 4">
    <location>
        <position position="129"/>
    </location>
    <ligand>
        <name>Zn(2+)</name>
        <dbReference type="ChEBI" id="CHEBI:29105"/>
    </ligand>
</feature>
<feature type="binding site" evidence="3">
    <location>
        <begin position="192"/>
        <end position="194"/>
    </location>
    <ligand>
        <name>NAD(+)</name>
        <dbReference type="ChEBI" id="CHEBI:57540"/>
    </ligand>
</feature>
<comment type="cofactor">
    <cofactor evidence="3">
        <name>Zn(2+)</name>
        <dbReference type="ChEBI" id="CHEBI:29105"/>
    </cofactor>
    <text evidence="3">Binds 1 zinc ion per subunit.</text>
</comment>
<accession>A0ABV7ESA8</accession>
<comment type="domain">
    <text evidence="3">2 residues (Tyr-70 and Arg-73) present in a large hydrophobic pocket are probably involved in substrate specificity. They are important for desuccinylation activity, but dispensable for deacetylation activity.</text>
</comment>
<feature type="active site" description="Proton acceptor" evidence="3 4">
    <location>
        <position position="121"/>
    </location>
</feature>
<dbReference type="EC" id="2.3.1.286" evidence="3"/>
<keyword evidence="3 4" id="KW-0862">Zinc</keyword>
<dbReference type="Gene3D" id="3.30.1600.10">
    <property type="entry name" value="SIR2/SIRT2 'Small Domain"/>
    <property type="match status" value="1"/>
</dbReference>
<dbReference type="SUPFAM" id="SSF52467">
    <property type="entry name" value="DHS-like NAD/FAD-binding domain"/>
    <property type="match status" value="1"/>
</dbReference>
<feature type="binding site" evidence="3 4">
    <location>
        <position position="152"/>
    </location>
    <ligand>
        <name>Zn(2+)</name>
        <dbReference type="ChEBI" id="CHEBI:29105"/>
    </ligand>
</feature>
<dbReference type="EMBL" id="JBHRSS010000008">
    <property type="protein sequence ID" value="MFC3105589.1"/>
    <property type="molecule type" value="Genomic_DNA"/>
</dbReference>
<dbReference type="PANTHER" id="PTHR11085:SF4">
    <property type="entry name" value="NAD-DEPENDENT PROTEIN DEACYLASE"/>
    <property type="match status" value="1"/>
</dbReference>
<protein>
    <recommendedName>
        <fullName evidence="3">NAD-dependent protein deacylase</fullName>
        <ecNumber evidence="3">2.3.1.286</ecNumber>
    </recommendedName>
    <alternativeName>
        <fullName evidence="3">Regulatory protein SIR2 homolog</fullName>
    </alternativeName>
</protein>
<dbReference type="Gene3D" id="3.40.50.1220">
    <property type="entry name" value="TPP-binding domain"/>
    <property type="match status" value="1"/>
</dbReference>
<feature type="binding site" evidence="3">
    <location>
        <begin position="218"/>
        <end position="220"/>
    </location>
    <ligand>
        <name>NAD(+)</name>
        <dbReference type="ChEBI" id="CHEBI:57540"/>
    </ligand>
</feature>
<dbReference type="RefSeq" id="WP_380691126.1">
    <property type="nucleotide sequence ID" value="NZ_JBHRSS010000008.1"/>
</dbReference>
<feature type="binding site" evidence="3 4">
    <location>
        <position position="155"/>
    </location>
    <ligand>
        <name>Zn(2+)</name>
        <dbReference type="ChEBI" id="CHEBI:29105"/>
    </ligand>
</feature>
<dbReference type="Pfam" id="PF02146">
    <property type="entry name" value="SIR2"/>
    <property type="match status" value="1"/>
</dbReference>
<dbReference type="NCBIfam" id="NF001753">
    <property type="entry name" value="PRK00481.1-3"/>
    <property type="match status" value="1"/>
</dbReference>
<comment type="subcellular location">
    <subcellularLocation>
        <location evidence="3">Cytoplasm</location>
    </subcellularLocation>
</comment>
<dbReference type="InterPro" id="IPR050134">
    <property type="entry name" value="NAD-dep_sirtuin_deacylases"/>
</dbReference>
<comment type="caution">
    <text evidence="6">The sequence shown here is derived from an EMBL/GenBank/DDBJ whole genome shotgun (WGS) entry which is preliminary data.</text>
</comment>
<reference evidence="7" key="1">
    <citation type="journal article" date="2019" name="Int. J. Syst. Evol. Microbiol.">
        <title>The Global Catalogue of Microorganisms (GCM) 10K type strain sequencing project: providing services to taxonomists for standard genome sequencing and annotation.</title>
        <authorList>
            <consortium name="The Broad Institute Genomics Platform"/>
            <consortium name="The Broad Institute Genome Sequencing Center for Infectious Disease"/>
            <person name="Wu L."/>
            <person name="Ma J."/>
        </authorList>
    </citation>
    <scope>NUCLEOTIDE SEQUENCE [LARGE SCALE GENOMIC DNA]</scope>
    <source>
        <strain evidence="7">KCTC 52640</strain>
    </source>
</reference>
<evidence type="ECO:0000259" key="5">
    <source>
        <dbReference type="PROSITE" id="PS50305"/>
    </source>
</evidence>
<keyword evidence="2 3" id="KW-0520">NAD</keyword>
<organism evidence="6 7">
    <name type="scientific">Salinisphaera aquimarina</name>
    <dbReference type="NCBI Taxonomy" id="2094031"/>
    <lineage>
        <taxon>Bacteria</taxon>
        <taxon>Pseudomonadati</taxon>
        <taxon>Pseudomonadota</taxon>
        <taxon>Gammaproteobacteria</taxon>
        <taxon>Salinisphaerales</taxon>
        <taxon>Salinisphaeraceae</taxon>
        <taxon>Salinisphaera</taxon>
    </lineage>
</organism>
<feature type="binding site" evidence="3">
    <location>
        <position position="70"/>
    </location>
    <ligand>
        <name>substrate</name>
    </ligand>
</feature>
<evidence type="ECO:0000256" key="3">
    <source>
        <dbReference type="HAMAP-Rule" id="MF_01121"/>
    </source>
</evidence>
<sequence length="253" mass="26876">MALNDAIERAALALTDARHVLVLSGAGMSAESGIPTFREAQTGLWARFPPQDLATPEAFAGNPERVWQWYRWRRTLIARGGVNPGHVALAALGRHISLSIATQNVDGLHAAAGSSRVAELHGSIWRERCTACDDETLQPVAEADEDAPLPACARCGAMTRPAVVWFGEMLPMTALERAQRLLAAADRVLVVGTSNQVYPAATLVEQAVAGSAIVIEINTEKTAISKKADIKIAQSASSALPAIAARVARLMIN</sequence>
<evidence type="ECO:0000313" key="6">
    <source>
        <dbReference type="EMBL" id="MFC3105589.1"/>
    </source>
</evidence>
<comment type="caution">
    <text evidence="3">Lacks conserved residue(s) required for the propagation of feature annotation.</text>
</comment>
<dbReference type="PANTHER" id="PTHR11085">
    <property type="entry name" value="NAD-DEPENDENT PROTEIN DEACYLASE SIRTUIN-5, MITOCHONDRIAL-RELATED"/>
    <property type="match status" value="1"/>
</dbReference>
<dbReference type="InterPro" id="IPR026590">
    <property type="entry name" value="Ssirtuin_cat_dom"/>
</dbReference>
<dbReference type="InterPro" id="IPR027546">
    <property type="entry name" value="Sirtuin_class_III"/>
</dbReference>
<evidence type="ECO:0000256" key="4">
    <source>
        <dbReference type="PROSITE-ProRule" id="PRU00236"/>
    </source>
</evidence>
<feature type="binding site" evidence="3">
    <location>
        <begin position="103"/>
        <end position="106"/>
    </location>
    <ligand>
        <name>NAD(+)</name>
        <dbReference type="ChEBI" id="CHEBI:57540"/>
    </ligand>
</feature>
<comment type="similarity">
    <text evidence="3">Belongs to the sirtuin family. Class III subfamily.</text>
</comment>
<keyword evidence="1" id="KW-0808">Transferase</keyword>
<evidence type="ECO:0000313" key="7">
    <source>
        <dbReference type="Proteomes" id="UP001595462"/>
    </source>
</evidence>
<comment type="catalytic activity">
    <reaction evidence="3">
        <text>N(6)-succinyl-L-lysyl-[protein] + NAD(+) + H2O = 2''-O-succinyl-ADP-D-ribose + nicotinamide + L-lysyl-[protein]</text>
        <dbReference type="Rhea" id="RHEA:47668"/>
        <dbReference type="Rhea" id="RHEA-COMP:9752"/>
        <dbReference type="Rhea" id="RHEA-COMP:11877"/>
        <dbReference type="ChEBI" id="CHEBI:15377"/>
        <dbReference type="ChEBI" id="CHEBI:17154"/>
        <dbReference type="ChEBI" id="CHEBI:29969"/>
        <dbReference type="ChEBI" id="CHEBI:57540"/>
        <dbReference type="ChEBI" id="CHEBI:87830"/>
        <dbReference type="ChEBI" id="CHEBI:87832"/>
    </reaction>
</comment>
<comment type="catalytic activity">
    <reaction evidence="3">
        <text>N(6)-acetyl-L-lysyl-[protein] + NAD(+) + H2O = 2''-O-acetyl-ADP-D-ribose + nicotinamide + L-lysyl-[protein]</text>
        <dbReference type="Rhea" id="RHEA:43636"/>
        <dbReference type="Rhea" id="RHEA-COMP:9752"/>
        <dbReference type="Rhea" id="RHEA-COMP:10731"/>
        <dbReference type="ChEBI" id="CHEBI:15377"/>
        <dbReference type="ChEBI" id="CHEBI:17154"/>
        <dbReference type="ChEBI" id="CHEBI:29969"/>
        <dbReference type="ChEBI" id="CHEBI:57540"/>
        <dbReference type="ChEBI" id="CHEBI:61930"/>
        <dbReference type="ChEBI" id="CHEBI:83767"/>
        <dbReference type="EC" id="2.3.1.286"/>
    </reaction>
</comment>
<dbReference type="HAMAP" id="MF_01121">
    <property type="entry name" value="Sirtuin_ClassIII"/>
    <property type="match status" value="1"/>
</dbReference>
<dbReference type="InterPro" id="IPR003000">
    <property type="entry name" value="Sirtuin"/>
</dbReference>
<dbReference type="Proteomes" id="UP001595462">
    <property type="component" value="Unassembled WGS sequence"/>
</dbReference>
<evidence type="ECO:0000256" key="1">
    <source>
        <dbReference type="ARBA" id="ARBA00022679"/>
    </source>
</evidence>
<keyword evidence="3 4" id="KW-0479">Metal-binding</keyword>
<keyword evidence="3" id="KW-0963">Cytoplasm</keyword>
<dbReference type="InterPro" id="IPR029035">
    <property type="entry name" value="DHS-like_NAD/FAD-binding_dom"/>
</dbReference>
<evidence type="ECO:0000256" key="2">
    <source>
        <dbReference type="ARBA" id="ARBA00023027"/>
    </source>
</evidence>
<dbReference type="PROSITE" id="PS50305">
    <property type="entry name" value="SIRTUIN"/>
    <property type="match status" value="1"/>
</dbReference>
<comment type="function">
    <text evidence="3">NAD-dependent lysine deacetylase and desuccinylase that specifically removes acetyl and succinyl groups on target proteins. Modulates the activities of several proteins which are inactive in their acylated form.</text>
</comment>
<dbReference type="InterPro" id="IPR026591">
    <property type="entry name" value="Sirtuin_cat_small_dom_sf"/>
</dbReference>
<feature type="binding site" evidence="3 4">
    <location>
        <position position="132"/>
    </location>
    <ligand>
        <name>Zn(2+)</name>
        <dbReference type="ChEBI" id="CHEBI:29105"/>
    </ligand>
</feature>
<dbReference type="CDD" id="cd01412">
    <property type="entry name" value="SIRT5_Af1_CobB"/>
    <property type="match status" value="1"/>
</dbReference>